<sequence>MSGNLSICSISPEIREQLKKFKRNRSMEMNTLILKIDRTTHELGVEEELLDTSVDELTQALPAQQPRFLVVNYPMVADDGRAIFPICFVYFSPVGCNPEVQMLYAGSKNMIVNECQLPKNFELRDLDDLSHDYFKTRLQ</sequence>
<name>A0AC35TGL5_9BILA</name>
<evidence type="ECO:0000313" key="1">
    <source>
        <dbReference type="Proteomes" id="UP000095286"/>
    </source>
</evidence>
<dbReference type="WBParaSite" id="RSKR_0000043100.1">
    <property type="protein sequence ID" value="RSKR_0000043100.1"/>
    <property type="gene ID" value="RSKR_0000043100"/>
</dbReference>
<dbReference type="Proteomes" id="UP000095286">
    <property type="component" value="Unplaced"/>
</dbReference>
<reference evidence="2" key="1">
    <citation type="submission" date="2016-11" db="UniProtKB">
        <authorList>
            <consortium name="WormBaseParasite"/>
        </authorList>
    </citation>
    <scope>IDENTIFICATION</scope>
    <source>
        <strain evidence="2">KR3021</strain>
    </source>
</reference>
<organism evidence="1 2">
    <name type="scientific">Rhabditophanes sp. KR3021</name>
    <dbReference type="NCBI Taxonomy" id="114890"/>
    <lineage>
        <taxon>Eukaryota</taxon>
        <taxon>Metazoa</taxon>
        <taxon>Ecdysozoa</taxon>
        <taxon>Nematoda</taxon>
        <taxon>Chromadorea</taxon>
        <taxon>Rhabditida</taxon>
        <taxon>Tylenchina</taxon>
        <taxon>Panagrolaimomorpha</taxon>
        <taxon>Strongyloidoidea</taxon>
        <taxon>Alloionematidae</taxon>
        <taxon>Rhabditophanes</taxon>
    </lineage>
</organism>
<proteinExistence type="predicted"/>
<evidence type="ECO:0000313" key="2">
    <source>
        <dbReference type="WBParaSite" id="RSKR_0000043100.1"/>
    </source>
</evidence>
<accession>A0AC35TGL5</accession>
<protein>
    <submittedName>
        <fullName evidence="2">ADF-H domain-containing protein</fullName>
    </submittedName>
</protein>